<protein>
    <submittedName>
        <fullName evidence="1">Uncharacterized protein</fullName>
    </submittedName>
</protein>
<evidence type="ECO:0000313" key="2">
    <source>
        <dbReference type="Proteomes" id="UP001234178"/>
    </source>
</evidence>
<proteinExistence type="predicted"/>
<name>A0ABQ9ZYQ9_9CRUS</name>
<comment type="caution">
    <text evidence="1">The sequence shown here is derived from an EMBL/GenBank/DDBJ whole genome shotgun (WGS) entry which is preliminary data.</text>
</comment>
<dbReference type="Proteomes" id="UP001234178">
    <property type="component" value="Unassembled WGS sequence"/>
</dbReference>
<keyword evidence="2" id="KW-1185">Reference proteome</keyword>
<dbReference type="EMBL" id="JAOYFB010000015">
    <property type="protein sequence ID" value="KAK4017724.1"/>
    <property type="molecule type" value="Genomic_DNA"/>
</dbReference>
<organism evidence="1 2">
    <name type="scientific">Daphnia magna</name>
    <dbReference type="NCBI Taxonomy" id="35525"/>
    <lineage>
        <taxon>Eukaryota</taxon>
        <taxon>Metazoa</taxon>
        <taxon>Ecdysozoa</taxon>
        <taxon>Arthropoda</taxon>
        <taxon>Crustacea</taxon>
        <taxon>Branchiopoda</taxon>
        <taxon>Diplostraca</taxon>
        <taxon>Cladocera</taxon>
        <taxon>Anomopoda</taxon>
        <taxon>Daphniidae</taxon>
        <taxon>Daphnia</taxon>
    </lineage>
</organism>
<accession>A0ABQ9ZYQ9</accession>
<gene>
    <name evidence="1" type="ORF">OUZ56_033439</name>
</gene>
<evidence type="ECO:0000313" key="1">
    <source>
        <dbReference type="EMBL" id="KAK4017724.1"/>
    </source>
</evidence>
<sequence length="247" mass="27021">MLDPRRHPWLVLATPSVSNALICDWIVSWKHLSAAVSAMSFTGCSVANLWVWASIRTSGLPYIAFSRFTATVCSVALILQSDHAFDLGIELCTGRVYLYDVVLLDVVDPASDVALDGPPGRFVRWGACLCCCLLEVSASSSECSASCVLSAVPLAVVVGEWMLQVLIAAPLPLLLESESGVTSGGSAKFWLDPSSPNRLRNAVFCLLREKKEKGFFLWNSAVAYLPTHSKFLEERHILYLSTTRRHS</sequence>
<reference evidence="1 2" key="1">
    <citation type="journal article" date="2023" name="Nucleic Acids Res.">
        <title>The hologenome of Daphnia magna reveals possible DNA methylation and microbiome-mediated evolution of the host genome.</title>
        <authorList>
            <person name="Chaturvedi A."/>
            <person name="Li X."/>
            <person name="Dhandapani V."/>
            <person name="Marshall H."/>
            <person name="Kissane S."/>
            <person name="Cuenca-Cambronero M."/>
            <person name="Asole G."/>
            <person name="Calvet F."/>
            <person name="Ruiz-Romero M."/>
            <person name="Marangio P."/>
            <person name="Guigo R."/>
            <person name="Rago D."/>
            <person name="Mirbahai L."/>
            <person name="Eastwood N."/>
            <person name="Colbourne J.K."/>
            <person name="Zhou J."/>
            <person name="Mallon E."/>
            <person name="Orsini L."/>
        </authorList>
    </citation>
    <scope>NUCLEOTIDE SEQUENCE [LARGE SCALE GENOMIC DNA]</scope>
    <source>
        <strain evidence="1">LRV0_1</strain>
    </source>
</reference>